<keyword evidence="12 16" id="KW-0472">Membrane</keyword>
<comment type="catalytic activity">
    <reaction evidence="1">
        <text>ATP + protein L-histidine = ADP + protein N-phospho-L-histidine.</text>
        <dbReference type="EC" id="2.7.13.3"/>
    </reaction>
</comment>
<dbReference type="CDD" id="cd16922">
    <property type="entry name" value="HATPase_EvgS-ArcB-TorS-like"/>
    <property type="match status" value="1"/>
</dbReference>
<evidence type="ECO:0000256" key="16">
    <source>
        <dbReference type="SAM" id="Phobius"/>
    </source>
</evidence>
<dbReference type="SMART" id="SM00448">
    <property type="entry name" value="REC"/>
    <property type="match status" value="2"/>
</dbReference>
<feature type="domain" description="Response regulatory" evidence="18">
    <location>
        <begin position="878"/>
        <end position="998"/>
    </location>
</feature>
<dbReference type="PROSITE" id="PS50109">
    <property type="entry name" value="HIS_KIN"/>
    <property type="match status" value="1"/>
</dbReference>
<dbReference type="Pfam" id="PF03924">
    <property type="entry name" value="CHASE"/>
    <property type="match status" value="1"/>
</dbReference>
<dbReference type="Pfam" id="PF02518">
    <property type="entry name" value="HATPase_c"/>
    <property type="match status" value="1"/>
</dbReference>
<dbReference type="PRINTS" id="PR00344">
    <property type="entry name" value="BCTRLSENSOR"/>
</dbReference>
<keyword evidence="23" id="KW-1185">Reference proteome</keyword>
<dbReference type="InterPro" id="IPR036890">
    <property type="entry name" value="HATPase_C_sf"/>
</dbReference>
<dbReference type="SUPFAM" id="SSF55874">
    <property type="entry name" value="ATPase domain of HSP90 chaperone/DNA topoisomerase II/histidine kinase"/>
    <property type="match status" value="1"/>
</dbReference>
<keyword evidence="6 16" id="KW-0812">Transmembrane</keyword>
<keyword evidence="10 16" id="KW-1133">Transmembrane helix</keyword>
<evidence type="ECO:0000256" key="8">
    <source>
        <dbReference type="ARBA" id="ARBA00022777"/>
    </source>
</evidence>
<dbReference type="PROSITE" id="PS50112">
    <property type="entry name" value="PAS"/>
    <property type="match status" value="2"/>
</dbReference>
<dbReference type="Gene3D" id="1.10.287.130">
    <property type="match status" value="1"/>
</dbReference>
<dbReference type="NCBIfam" id="TIGR00229">
    <property type="entry name" value="sensory_box"/>
    <property type="match status" value="2"/>
</dbReference>
<evidence type="ECO:0000256" key="6">
    <source>
        <dbReference type="ARBA" id="ARBA00022692"/>
    </source>
</evidence>
<evidence type="ECO:0000313" key="23">
    <source>
        <dbReference type="Proteomes" id="UP000219285"/>
    </source>
</evidence>
<evidence type="ECO:0000256" key="9">
    <source>
        <dbReference type="ARBA" id="ARBA00022840"/>
    </source>
</evidence>
<feature type="modified residue" description="4-aspartylphosphate" evidence="15">
    <location>
        <position position="1074"/>
    </location>
</feature>
<evidence type="ECO:0000256" key="4">
    <source>
        <dbReference type="ARBA" id="ARBA00022553"/>
    </source>
</evidence>
<evidence type="ECO:0000256" key="10">
    <source>
        <dbReference type="ARBA" id="ARBA00022989"/>
    </source>
</evidence>
<evidence type="ECO:0000256" key="11">
    <source>
        <dbReference type="ARBA" id="ARBA00023012"/>
    </source>
</evidence>
<dbReference type="CDD" id="cd00130">
    <property type="entry name" value="PAS"/>
    <property type="match status" value="2"/>
</dbReference>
<dbReference type="Pfam" id="PF00072">
    <property type="entry name" value="Response_reg"/>
    <property type="match status" value="2"/>
</dbReference>
<feature type="domain" description="Response regulatory" evidence="18">
    <location>
        <begin position="1023"/>
        <end position="1141"/>
    </location>
</feature>
<dbReference type="GO" id="GO:0016020">
    <property type="term" value="C:membrane"/>
    <property type="evidence" value="ECO:0007669"/>
    <property type="project" value="UniProtKB-SubCell"/>
</dbReference>
<keyword evidence="8" id="KW-0418">Kinase</keyword>
<dbReference type="InterPro" id="IPR003594">
    <property type="entry name" value="HATPase_dom"/>
</dbReference>
<feature type="domain" description="PAS" evidence="19">
    <location>
        <begin position="486"/>
        <end position="523"/>
    </location>
</feature>
<evidence type="ECO:0000259" key="21">
    <source>
        <dbReference type="PROSITE" id="PS50839"/>
    </source>
</evidence>
<evidence type="ECO:0000256" key="3">
    <source>
        <dbReference type="ARBA" id="ARBA00012438"/>
    </source>
</evidence>
<keyword evidence="9" id="KW-0067">ATP-binding</keyword>
<evidence type="ECO:0000259" key="20">
    <source>
        <dbReference type="PROSITE" id="PS50113"/>
    </source>
</evidence>
<feature type="modified residue" description="4-aspartylphosphate" evidence="15">
    <location>
        <position position="932"/>
    </location>
</feature>
<feature type="domain" description="CHASE" evidence="21">
    <location>
        <begin position="63"/>
        <end position="250"/>
    </location>
</feature>
<dbReference type="PROSITE" id="PS50110">
    <property type="entry name" value="RESPONSE_REGULATORY"/>
    <property type="match status" value="2"/>
</dbReference>
<dbReference type="SMART" id="SM00091">
    <property type="entry name" value="PAS"/>
    <property type="match status" value="2"/>
</dbReference>
<dbReference type="InterPro" id="IPR000014">
    <property type="entry name" value="PAS"/>
</dbReference>
<dbReference type="FunFam" id="1.10.287.130:FF:000002">
    <property type="entry name" value="Two-component osmosensing histidine kinase"/>
    <property type="match status" value="1"/>
</dbReference>
<comment type="subunit">
    <text evidence="13">At low DSF concentrations, interacts with RpfF.</text>
</comment>
<dbReference type="Gene3D" id="3.40.50.2300">
    <property type="match status" value="2"/>
</dbReference>
<name>A0A6M4MC99_9ALTE</name>
<dbReference type="Gene3D" id="3.30.565.10">
    <property type="entry name" value="Histidine kinase-like ATPase, C-terminal domain"/>
    <property type="match status" value="1"/>
</dbReference>
<dbReference type="InterPro" id="IPR011006">
    <property type="entry name" value="CheY-like_superfamily"/>
</dbReference>
<dbReference type="SUPFAM" id="SSF52172">
    <property type="entry name" value="CheY-like"/>
    <property type="match status" value="2"/>
</dbReference>
<dbReference type="Pfam" id="PF13426">
    <property type="entry name" value="PAS_9"/>
    <property type="match status" value="1"/>
</dbReference>
<dbReference type="GO" id="GO:0006355">
    <property type="term" value="P:regulation of DNA-templated transcription"/>
    <property type="evidence" value="ECO:0007669"/>
    <property type="project" value="InterPro"/>
</dbReference>
<dbReference type="InterPro" id="IPR006189">
    <property type="entry name" value="CHASE_dom"/>
</dbReference>
<accession>A0A6M4MC99</accession>
<feature type="domain" description="PAS" evidence="19">
    <location>
        <begin position="327"/>
        <end position="380"/>
    </location>
</feature>
<dbReference type="InterPro" id="IPR005467">
    <property type="entry name" value="His_kinase_dom"/>
</dbReference>
<dbReference type="CDD" id="cd00082">
    <property type="entry name" value="HisKA"/>
    <property type="match status" value="1"/>
</dbReference>
<organism evidence="22 23">
    <name type="scientific">Alteromonas pelagimontana</name>
    <dbReference type="NCBI Taxonomy" id="1858656"/>
    <lineage>
        <taxon>Bacteria</taxon>
        <taxon>Pseudomonadati</taxon>
        <taxon>Pseudomonadota</taxon>
        <taxon>Gammaproteobacteria</taxon>
        <taxon>Alteromonadales</taxon>
        <taxon>Alteromonadaceae</taxon>
        <taxon>Alteromonas/Salinimonas group</taxon>
        <taxon>Alteromonas</taxon>
    </lineage>
</organism>
<protein>
    <recommendedName>
        <fullName evidence="14">Sensory/regulatory protein RpfC</fullName>
        <ecNumber evidence="3">2.7.13.3</ecNumber>
    </recommendedName>
</protein>
<dbReference type="SMART" id="SM00388">
    <property type="entry name" value="HisKA"/>
    <property type="match status" value="1"/>
</dbReference>
<dbReference type="GO" id="GO:0005524">
    <property type="term" value="F:ATP binding"/>
    <property type="evidence" value="ECO:0007669"/>
    <property type="project" value="UniProtKB-KW"/>
</dbReference>
<dbReference type="Pfam" id="PF00989">
    <property type="entry name" value="PAS"/>
    <property type="match status" value="1"/>
</dbReference>
<evidence type="ECO:0000259" key="18">
    <source>
        <dbReference type="PROSITE" id="PS50110"/>
    </source>
</evidence>
<evidence type="ECO:0000256" key="1">
    <source>
        <dbReference type="ARBA" id="ARBA00000085"/>
    </source>
</evidence>
<dbReference type="PANTHER" id="PTHR45339">
    <property type="entry name" value="HYBRID SIGNAL TRANSDUCTION HISTIDINE KINASE J"/>
    <property type="match status" value="1"/>
</dbReference>
<dbReference type="PROSITE" id="PS50839">
    <property type="entry name" value="CHASE"/>
    <property type="match status" value="1"/>
</dbReference>
<dbReference type="Gene3D" id="3.30.450.20">
    <property type="entry name" value="PAS domain"/>
    <property type="match status" value="2"/>
</dbReference>
<dbReference type="InterPro" id="IPR004358">
    <property type="entry name" value="Sig_transdc_His_kin-like_C"/>
</dbReference>
<dbReference type="InterPro" id="IPR035965">
    <property type="entry name" value="PAS-like_dom_sf"/>
</dbReference>
<gene>
    <name evidence="22" type="ORF">CA267_002675</name>
</gene>
<dbReference type="RefSeq" id="WP_170669009.1">
    <property type="nucleotide sequence ID" value="NZ_CP052766.1"/>
</dbReference>
<dbReference type="Gene3D" id="3.30.450.350">
    <property type="entry name" value="CHASE domain"/>
    <property type="match status" value="1"/>
</dbReference>
<dbReference type="FunFam" id="3.30.565.10:FF:000010">
    <property type="entry name" value="Sensor histidine kinase RcsC"/>
    <property type="match status" value="1"/>
</dbReference>
<dbReference type="SMART" id="SM00387">
    <property type="entry name" value="HATPase_c"/>
    <property type="match status" value="1"/>
</dbReference>
<dbReference type="EMBL" id="CP052766">
    <property type="protein sequence ID" value="QJR79776.1"/>
    <property type="molecule type" value="Genomic_DNA"/>
</dbReference>
<keyword evidence="5" id="KW-0808">Transferase</keyword>
<evidence type="ECO:0000313" key="22">
    <source>
        <dbReference type="EMBL" id="QJR79776.1"/>
    </source>
</evidence>
<keyword evidence="11" id="KW-0902">Two-component regulatory system</keyword>
<sequence length="1168" mass="129449">MSVLIPILFASVVTWRVVESKKSNLNSIVSGQADQLMAKMVERVTLYQYGLRGARAFVLSQETSVGLTRSGFYNYSVTRDNAIEFPGARGFGFVRRVPSTEVAQFLQRAQADNFPDFAIRQLQPYDEEHYIIQYIEPVDDNRAAVGLDIASEHHRRTAAQRAIETGEAQLTAPITLVQATGSPQQSFLLLMPVYRSWVTPLAPADRWQEAIGWTYAPLLMKEILGSVKVNSEHFRLQLSDTTDSTNVDVFYALNEGSSFVGEQRRSATVFGRTWTLELSGTPQLSKSLYALHPAMVFAISVGAGAVVCVLIIMLLSYWRARSVLFQQRSRLASFVEGSSDAIIGIDSNGSIRSWNRGAKETFGFDVEEVLGKQVAGLLVPIRLETEDLRLLQQLREGKRVVNFVTHRQRKDGDEFDALISVEPVCDDKQQVIGGSLTVRDISPIKRAEQDLAALNSKLEEQVESRTQELSSSLAQNQSLLEIRNSILTSSPLAIIATDNEGLITLFNPAAEQMLGYSAEETVGLHTLAIFHDVNEVISRAKEFSEELGENIAPGFDVFVVKSHYNLPNENEWTYIHKNQSRIPVLLSVSTLSDSQGKINGYLCMAANISQQQLDKKNLIDARNAADTANNAKSQFLANMSHEIRTPMNGVLGMLSLIKRTPLSNQQSDYLAKADSAARSLLEILNDILDFSKISAGQMVLDPTEFDLESLLAELGVILAGNLNEKPVEVVLDLDWQLPHLVIADRLRLLQVLINLAGNALKFTEIGHVIVRLSLLQKSIDSIDMRVEVEDTGIGMSEQQQAQLFQSFAQAEASTTRRYGGTGLGLVISKRLLELMGSELKLISALNTGSRFWFDLTLPYQANYVNAASDLVETISRYKVLVVDDSLLMADLLHEGLTQKGWRVVKVYSVTAALEAIENSYQSGEPFDVVLMDWNMPFINGTEACRRIRLPELPLIIMITAHEREMLSEVEQKDHQLFDELIVKPATITKVHKQLLTCLLGEEPVSTLDNTQASAAVPLLEGVKILVVEDNELNQQVALELLTQAGAIVSLASCGLEGVEKAMSQNHSFDLVLMDIQMPDIDGLEATRRIRAHRSLAQLPIVAITANASDSDRAACIEAGMNDHIGKPFDMHKLVPLIRHYTGLERAGELSRESMLHNNRKKLDSLTLN</sequence>
<dbReference type="InterPro" id="IPR001610">
    <property type="entry name" value="PAC"/>
</dbReference>
<reference evidence="23" key="1">
    <citation type="submission" date="2014-12" db="EMBL/GenBank/DDBJ databases">
        <title>Complete genome sequence of a multi-drug resistant Klebsiella pneumoniae.</title>
        <authorList>
            <person name="Hua X."/>
            <person name="Chen Q."/>
            <person name="Li X."/>
            <person name="Feng Y."/>
            <person name="Ruan Z."/>
            <person name="Yu Y."/>
        </authorList>
    </citation>
    <scope>NUCLEOTIDE SEQUENCE [LARGE SCALE GENOMIC DNA]</scope>
    <source>
        <strain evidence="23">5.12</strain>
    </source>
</reference>
<proteinExistence type="predicted"/>
<evidence type="ECO:0000256" key="14">
    <source>
        <dbReference type="ARBA" id="ARBA00068150"/>
    </source>
</evidence>
<dbReference type="InterPro" id="IPR036097">
    <property type="entry name" value="HisK_dim/P_sf"/>
</dbReference>
<dbReference type="EC" id="2.7.13.3" evidence="3"/>
<feature type="domain" description="PAC" evidence="20">
    <location>
        <begin position="568"/>
        <end position="620"/>
    </location>
</feature>
<evidence type="ECO:0000256" key="5">
    <source>
        <dbReference type="ARBA" id="ARBA00022679"/>
    </source>
</evidence>
<dbReference type="Pfam" id="PF00512">
    <property type="entry name" value="HisKA"/>
    <property type="match status" value="1"/>
</dbReference>
<dbReference type="SUPFAM" id="SSF47384">
    <property type="entry name" value="Homodimeric domain of signal transducing histidine kinase"/>
    <property type="match status" value="1"/>
</dbReference>
<feature type="transmembrane region" description="Helical" evidence="16">
    <location>
        <begin position="294"/>
        <end position="318"/>
    </location>
</feature>
<evidence type="ECO:0000259" key="17">
    <source>
        <dbReference type="PROSITE" id="PS50109"/>
    </source>
</evidence>
<dbReference type="AlphaFoldDB" id="A0A6M4MC99"/>
<evidence type="ECO:0000256" key="12">
    <source>
        <dbReference type="ARBA" id="ARBA00023136"/>
    </source>
</evidence>
<dbReference type="InterPro" id="IPR013767">
    <property type="entry name" value="PAS_fold"/>
</dbReference>
<dbReference type="KEGG" id="apel:CA267_002675"/>
<evidence type="ECO:0000259" key="19">
    <source>
        <dbReference type="PROSITE" id="PS50112"/>
    </source>
</evidence>
<reference evidence="22 23" key="2">
    <citation type="submission" date="2020-04" db="EMBL/GenBank/DDBJ databases">
        <title>Complete genome sequence of Alteromonas pelagimontana 5.12T.</title>
        <authorList>
            <person name="Sinha R.K."/>
            <person name="Krishnan K.P."/>
            <person name="Kurian J.P."/>
        </authorList>
    </citation>
    <scope>NUCLEOTIDE SEQUENCE [LARGE SCALE GENOMIC DNA]</scope>
    <source>
        <strain evidence="22 23">5.12</strain>
    </source>
</reference>
<evidence type="ECO:0000256" key="13">
    <source>
        <dbReference type="ARBA" id="ARBA00064003"/>
    </source>
</evidence>
<dbReference type="InterPro" id="IPR001789">
    <property type="entry name" value="Sig_transdc_resp-reg_receiver"/>
</dbReference>
<keyword evidence="4 15" id="KW-0597">Phosphoprotein</keyword>
<feature type="domain" description="Histidine kinase" evidence="17">
    <location>
        <begin position="638"/>
        <end position="859"/>
    </location>
</feature>
<evidence type="ECO:0000256" key="2">
    <source>
        <dbReference type="ARBA" id="ARBA00004370"/>
    </source>
</evidence>
<dbReference type="SMART" id="SM01079">
    <property type="entry name" value="CHASE"/>
    <property type="match status" value="1"/>
</dbReference>
<feature type="domain" description="PAC" evidence="20">
    <location>
        <begin position="399"/>
        <end position="453"/>
    </location>
</feature>
<dbReference type="PROSITE" id="PS50113">
    <property type="entry name" value="PAC"/>
    <property type="match status" value="2"/>
</dbReference>
<dbReference type="PANTHER" id="PTHR45339:SF1">
    <property type="entry name" value="HYBRID SIGNAL TRANSDUCTION HISTIDINE KINASE J"/>
    <property type="match status" value="1"/>
</dbReference>
<dbReference type="SMART" id="SM00086">
    <property type="entry name" value="PAC"/>
    <property type="match status" value="2"/>
</dbReference>
<dbReference type="InterPro" id="IPR000700">
    <property type="entry name" value="PAS-assoc_C"/>
</dbReference>
<dbReference type="InterPro" id="IPR042240">
    <property type="entry name" value="CHASE_sf"/>
</dbReference>
<evidence type="ECO:0000256" key="7">
    <source>
        <dbReference type="ARBA" id="ARBA00022741"/>
    </source>
</evidence>
<keyword evidence="7" id="KW-0547">Nucleotide-binding</keyword>
<dbReference type="SUPFAM" id="SSF55785">
    <property type="entry name" value="PYP-like sensor domain (PAS domain)"/>
    <property type="match status" value="2"/>
</dbReference>
<dbReference type="InterPro" id="IPR003661">
    <property type="entry name" value="HisK_dim/P_dom"/>
</dbReference>
<dbReference type="GO" id="GO:0000155">
    <property type="term" value="F:phosphorelay sensor kinase activity"/>
    <property type="evidence" value="ECO:0007669"/>
    <property type="project" value="InterPro"/>
</dbReference>
<evidence type="ECO:0000256" key="15">
    <source>
        <dbReference type="PROSITE-ProRule" id="PRU00169"/>
    </source>
</evidence>
<dbReference type="Proteomes" id="UP000219285">
    <property type="component" value="Chromosome"/>
</dbReference>
<comment type="subcellular location">
    <subcellularLocation>
        <location evidence="2">Membrane</location>
    </subcellularLocation>
</comment>
<dbReference type="CDD" id="cd17546">
    <property type="entry name" value="REC_hyHK_CKI1_RcsC-like"/>
    <property type="match status" value="2"/>
</dbReference>